<evidence type="ECO:0000313" key="13">
    <source>
        <dbReference type="EMBL" id="TRM63742.1"/>
    </source>
</evidence>
<evidence type="ECO:0000256" key="2">
    <source>
        <dbReference type="ARBA" id="ARBA00022448"/>
    </source>
</evidence>
<keyword evidence="6" id="KW-0333">Golgi apparatus</keyword>
<dbReference type="AlphaFoldDB" id="A0A550CG06"/>
<comment type="similarity">
    <text evidence="1">Belongs to the syntaxin family.</text>
</comment>
<evidence type="ECO:0000256" key="11">
    <source>
        <dbReference type="SAM" id="Phobius"/>
    </source>
</evidence>
<feature type="transmembrane region" description="Helical" evidence="11">
    <location>
        <begin position="223"/>
        <end position="244"/>
    </location>
</feature>
<dbReference type="Pfam" id="PF05739">
    <property type="entry name" value="SNARE"/>
    <property type="match status" value="1"/>
</dbReference>
<feature type="domain" description="T-SNARE coiled-coil homology" evidence="12">
    <location>
        <begin position="153"/>
        <end position="215"/>
    </location>
</feature>
<protein>
    <submittedName>
        <fullName evidence="13">t-SNARE</fullName>
    </submittedName>
</protein>
<evidence type="ECO:0000256" key="6">
    <source>
        <dbReference type="ARBA" id="ARBA00023034"/>
    </source>
</evidence>
<keyword evidence="5 11" id="KW-1133">Transmembrane helix</keyword>
<dbReference type="FunFam" id="1.20.58.90:FF:000004">
    <property type="entry name" value="Syntaxin 10"/>
    <property type="match status" value="1"/>
</dbReference>
<evidence type="ECO:0000256" key="3">
    <source>
        <dbReference type="ARBA" id="ARBA00022692"/>
    </source>
</evidence>
<evidence type="ECO:0000256" key="4">
    <source>
        <dbReference type="ARBA" id="ARBA00022927"/>
    </source>
</evidence>
<dbReference type="InterPro" id="IPR000727">
    <property type="entry name" value="T_SNARE_dom"/>
</dbReference>
<evidence type="ECO:0000256" key="7">
    <source>
        <dbReference type="ARBA" id="ARBA00023136"/>
    </source>
</evidence>
<keyword evidence="4" id="KW-0653">Protein transport</keyword>
<dbReference type="GO" id="GO:0005794">
    <property type="term" value="C:Golgi apparatus"/>
    <property type="evidence" value="ECO:0007669"/>
    <property type="project" value="UniProtKB-SubCell"/>
</dbReference>
<proteinExistence type="inferred from homology"/>
<sequence length="245" mass="27662">MSKDPYYDLQNEVQASLQTASQLRASYARIRNMAVSQDSEELVWARNELKATLATLEADMEDLEGSVQIVESTGARMFGLDDSEVQERRKFVEHVRREVENMRAEVSGKPRSRPPSYASPAPSRPQSWMPQGPSTPPREDEDDQTAWAREEQQMIMRDQDRTMDTISGTLTTLAQQAGLMGQEIGEHVEMLGDLEQGVDRAENMLDSAMNRMKHFMRKSEEKGSGWCIIILIIVLCALVLALILT</sequence>
<dbReference type="EMBL" id="VDMD01000009">
    <property type="protein sequence ID" value="TRM63742.1"/>
    <property type="molecule type" value="Genomic_DNA"/>
</dbReference>
<dbReference type="Gene3D" id="1.20.58.90">
    <property type="match status" value="1"/>
</dbReference>
<dbReference type="SUPFAM" id="SSF47661">
    <property type="entry name" value="t-snare proteins"/>
    <property type="match status" value="1"/>
</dbReference>
<evidence type="ECO:0000313" key="14">
    <source>
        <dbReference type="Proteomes" id="UP000320762"/>
    </source>
</evidence>
<comment type="subcellular location">
    <subcellularLocation>
        <location evidence="8">Golgi apparatus</location>
        <location evidence="8">trans-Golgi network membrane</location>
        <topology evidence="8">Single-pass type IV membrane protein</topology>
    </subcellularLocation>
</comment>
<comment type="caution">
    <text evidence="13">The sequence shown here is derived from an EMBL/GenBank/DDBJ whole genome shotgun (WGS) entry which is preliminary data.</text>
</comment>
<dbReference type="CDD" id="cd15851">
    <property type="entry name" value="SNARE_Syntaxin6"/>
    <property type="match status" value="1"/>
</dbReference>
<dbReference type="SMART" id="SM00397">
    <property type="entry name" value="t_SNARE"/>
    <property type="match status" value="1"/>
</dbReference>
<dbReference type="Proteomes" id="UP000320762">
    <property type="component" value="Unassembled WGS sequence"/>
</dbReference>
<dbReference type="InterPro" id="IPR010989">
    <property type="entry name" value="SNARE"/>
</dbReference>
<feature type="compositionally biased region" description="Low complexity" evidence="10">
    <location>
        <begin position="114"/>
        <end position="125"/>
    </location>
</feature>
<evidence type="ECO:0000256" key="5">
    <source>
        <dbReference type="ARBA" id="ARBA00022989"/>
    </source>
</evidence>
<dbReference type="PROSITE" id="PS50192">
    <property type="entry name" value="T_SNARE"/>
    <property type="match status" value="1"/>
</dbReference>
<dbReference type="InterPro" id="IPR015260">
    <property type="entry name" value="Syntaxin-6/10/61_N"/>
</dbReference>
<feature type="coiled-coil region" evidence="9">
    <location>
        <begin position="191"/>
        <end position="218"/>
    </location>
</feature>
<evidence type="ECO:0000259" key="12">
    <source>
        <dbReference type="PROSITE" id="PS50192"/>
    </source>
</evidence>
<dbReference type="GO" id="GO:0015031">
    <property type="term" value="P:protein transport"/>
    <property type="evidence" value="ECO:0007669"/>
    <property type="project" value="UniProtKB-KW"/>
</dbReference>
<dbReference type="SUPFAM" id="SSF58038">
    <property type="entry name" value="SNARE fusion complex"/>
    <property type="match status" value="1"/>
</dbReference>
<keyword evidence="9" id="KW-0175">Coiled coil</keyword>
<keyword evidence="3 11" id="KW-0812">Transmembrane</keyword>
<dbReference type="Pfam" id="PF09177">
    <property type="entry name" value="STX6_10_61_N"/>
    <property type="match status" value="1"/>
</dbReference>
<evidence type="ECO:0000256" key="9">
    <source>
        <dbReference type="SAM" id="Coils"/>
    </source>
</evidence>
<keyword evidence="14" id="KW-1185">Reference proteome</keyword>
<dbReference type="PANTHER" id="PTHR12791">
    <property type="entry name" value="GOLGI SNARE BET1-RELATED"/>
    <property type="match status" value="1"/>
</dbReference>
<accession>A0A550CG06</accession>
<dbReference type="GO" id="GO:0048193">
    <property type="term" value="P:Golgi vesicle transport"/>
    <property type="evidence" value="ECO:0007669"/>
    <property type="project" value="InterPro"/>
</dbReference>
<dbReference type="Gene3D" id="1.20.5.110">
    <property type="match status" value="1"/>
</dbReference>
<evidence type="ECO:0000256" key="1">
    <source>
        <dbReference type="ARBA" id="ARBA00009063"/>
    </source>
</evidence>
<reference evidence="13 14" key="1">
    <citation type="journal article" date="2019" name="New Phytol.">
        <title>Comparative genomics reveals unique wood-decay strategies and fruiting body development in the Schizophyllaceae.</title>
        <authorList>
            <person name="Almasi E."/>
            <person name="Sahu N."/>
            <person name="Krizsan K."/>
            <person name="Balint B."/>
            <person name="Kovacs G.M."/>
            <person name="Kiss B."/>
            <person name="Cseklye J."/>
            <person name="Drula E."/>
            <person name="Henrissat B."/>
            <person name="Nagy I."/>
            <person name="Chovatia M."/>
            <person name="Adam C."/>
            <person name="LaButti K."/>
            <person name="Lipzen A."/>
            <person name="Riley R."/>
            <person name="Grigoriev I.V."/>
            <person name="Nagy L.G."/>
        </authorList>
    </citation>
    <scope>NUCLEOTIDE SEQUENCE [LARGE SCALE GENOMIC DNA]</scope>
    <source>
        <strain evidence="13 14">NL-1724</strain>
    </source>
</reference>
<keyword evidence="7 11" id="KW-0472">Membrane</keyword>
<keyword evidence="2" id="KW-0813">Transport</keyword>
<feature type="coiled-coil region" evidence="9">
    <location>
        <begin position="46"/>
        <end position="73"/>
    </location>
</feature>
<name>A0A550CG06_9AGAR</name>
<dbReference type="CDD" id="cd21442">
    <property type="entry name" value="SNARE_NTD_STX6-like"/>
    <property type="match status" value="1"/>
</dbReference>
<dbReference type="GO" id="GO:0016020">
    <property type="term" value="C:membrane"/>
    <property type="evidence" value="ECO:0007669"/>
    <property type="project" value="InterPro"/>
</dbReference>
<evidence type="ECO:0000256" key="8">
    <source>
        <dbReference type="ARBA" id="ARBA00037801"/>
    </source>
</evidence>
<organism evidence="13 14">
    <name type="scientific">Schizophyllum amplum</name>
    <dbReference type="NCBI Taxonomy" id="97359"/>
    <lineage>
        <taxon>Eukaryota</taxon>
        <taxon>Fungi</taxon>
        <taxon>Dikarya</taxon>
        <taxon>Basidiomycota</taxon>
        <taxon>Agaricomycotina</taxon>
        <taxon>Agaricomycetes</taxon>
        <taxon>Agaricomycetidae</taxon>
        <taxon>Agaricales</taxon>
        <taxon>Schizophyllaceae</taxon>
        <taxon>Schizophyllum</taxon>
    </lineage>
</organism>
<evidence type="ECO:0000256" key="10">
    <source>
        <dbReference type="SAM" id="MobiDB-lite"/>
    </source>
</evidence>
<feature type="region of interest" description="Disordered" evidence="10">
    <location>
        <begin position="102"/>
        <end position="145"/>
    </location>
</feature>
<dbReference type="OrthoDB" id="546861at2759"/>
<gene>
    <name evidence="13" type="ORF">BD626DRAFT_402214</name>
</gene>
<dbReference type="STRING" id="97359.A0A550CG06"/>